<dbReference type="GO" id="GO:0000049">
    <property type="term" value="F:tRNA binding"/>
    <property type="evidence" value="ECO:0007669"/>
    <property type="project" value="InterPro"/>
</dbReference>
<organism evidence="18 19">
    <name type="scientific">Vittaforma corneae (strain ATCC 50505)</name>
    <name type="common">Microsporidian parasite</name>
    <name type="synonym">Nosema corneum</name>
    <dbReference type="NCBI Taxonomy" id="993615"/>
    <lineage>
        <taxon>Eukaryota</taxon>
        <taxon>Fungi</taxon>
        <taxon>Fungi incertae sedis</taxon>
        <taxon>Microsporidia</taxon>
        <taxon>Nosematidae</taxon>
        <taxon>Vittaforma</taxon>
    </lineage>
</organism>
<evidence type="ECO:0000256" key="12">
    <source>
        <dbReference type="ARBA" id="ARBA00022917"/>
    </source>
</evidence>
<dbReference type="InParanoid" id="L2GL15"/>
<evidence type="ECO:0000256" key="13">
    <source>
        <dbReference type="ARBA" id="ARBA00023146"/>
    </source>
</evidence>
<dbReference type="Gene3D" id="3.30.930.10">
    <property type="entry name" value="Bira Bifunctional Protein, Domain 2"/>
    <property type="match status" value="1"/>
</dbReference>
<evidence type="ECO:0000256" key="8">
    <source>
        <dbReference type="ARBA" id="ARBA00022723"/>
    </source>
</evidence>
<dbReference type="NCBIfam" id="TIGR00468">
    <property type="entry name" value="pheS"/>
    <property type="match status" value="1"/>
</dbReference>
<dbReference type="FunFam" id="3.30.930.10:FF:000178">
    <property type="entry name" value="Phenylalanyl-tRNA synthetase subunit alpha"/>
    <property type="match status" value="1"/>
</dbReference>
<dbReference type="CDD" id="cd00496">
    <property type="entry name" value="PheRS_alpha_core"/>
    <property type="match status" value="1"/>
</dbReference>
<evidence type="ECO:0000256" key="6">
    <source>
        <dbReference type="ARBA" id="ARBA00022490"/>
    </source>
</evidence>
<feature type="domain" description="Aminoacyl-transfer RNA synthetases class-II family profile" evidence="17">
    <location>
        <begin position="206"/>
        <end position="451"/>
    </location>
</feature>
<evidence type="ECO:0000256" key="5">
    <source>
        <dbReference type="ARBA" id="ARBA00012814"/>
    </source>
</evidence>
<comment type="subcellular location">
    <subcellularLocation>
        <location evidence="2">Cytoplasm</location>
    </subcellularLocation>
</comment>
<dbReference type="InterPro" id="IPR004529">
    <property type="entry name" value="Phe-tRNA-synth_IIc_asu"/>
</dbReference>
<keyword evidence="11" id="KW-0460">Magnesium</keyword>
<dbReference type="PANTHER" id="PTHR11538:SF40">
    <property type="entry name" value="PHENYLALANINE--TRNA LIGASE ALPHA SUBUNIT"/>
    <property type="match status" value="1"/>
</dbReference>
<keyword evidence="12" id="KW-0648">Protein biosynthesis</keyword>
<dbReference type="OMA" id="YVEASFW"/>
<protein>
    <recommendedName>
        <fullName evidence="16">Probable phenylalanine--tRNA ligase alpha subunit</fullName>
        <ecNumber evidence="5">6.1.1.20</ecNumber>
    </recommendedName>
    <alternativeName>
        <fullName evidence="14">Phenylalanyl-tRNA synthetase alpha subunit</fullName>
    </alternativeName>
</protein>
<dbReference type="AlphaFoldDB" id="L2GL15"/>
<evidence type="ECO:0000256" key="10">
    <source>
        <dbReference type="ARBA" id="ARBA00022840"/>
    </source>
</evidence>
<dbReference type="GO" id="GO:0005524">
    <property type="term" value="F:ATP binding"/>
    <property type="evidence" value="ECO:0007669"/>
    <property type="project" value="UniProtKB-KW"/>
</dbReference>
<accession>L2GL15</accession>
<dbReference type="EMBL" id="JH370142">
    <property type="protein sequence ID" value="ELA41573.1"/>
    <property type="molecule type" value="Genomic_DNA"/>
</dbReference>
<dbReference type="InterPro" id="IPR002319">
    <property type="entry name" value="Phenylalanyl-tRNA_Synthase"/>
</dbReference>
<evidence type="ECO:0000256" key="4">
    <source>
        <dbReference type="ARBA" id="ARBA00011209"/>
    </source>
</evidence>
<dbReference type="STRING" id="993615.L2GL15"/>
<evidence type="ECO:0000256" key="14">
    <source>
        <dbReference type="ARBA" id="ARBA00030612"/>
    </source>
</evidence>
<dbReference type="InterPro" id="IPR045864">
    <property type="entry name" value="aa-tRNA-synth_II/BPL/LPL"/>
</dbReference>
<comment type="similarity">
    <text evidence="3">Belongs to the class-II aminoacyl-tRNA synthetase family. Phe-tRNA synthetase alpha subunit type 2 subfamily.</text>
</comment>
<evidence type="ECO:0000256" key="16">
    <source>
        <dbReference type="ARBA" id="ARBA00071799"/>
    </source>
</evidence>
<dbReference type="OrthoDB" id="238316at2759"/>
<keyword evidence="19" id="KW-1185">Reference proteome</keyword>
<keyword evidence="10" id="KW-0067">ATP-binding</keyword>
<dbReference type="Gene3D" id="3.30.1370.240">
    <property type="match status" value="1"/>
</dbReference>
<dbReference type="GO" id="GO:0046872">
    <property type="term" value="F:metal ion binding"/>
    <property type="evidence" value="ECO:0007669"/>
    <property type="project" value="UniProtKB-KW"/>
</dbReference>
<sequence length="470" mass="54645">MEDCNAKRILRMLEENEFITSEDLEIPANDLHGLLLSLESKGQVVFEISEKHARVLTSEGKGVLKNGTQEFNLFREISEDGTDSSILQKYPLGSNYAFRNRWIKMENNRIYKCKKNVEDDVAKLLKSLTVLTDREFSDLKKRKLVDQSKSNVYIIKKGPRFGEINDYLTELTSEIVVNYRGEVFKKYNFDSIGNIPSCGSFHPLMKIREEFKRIFLEMGFNEMNTSRYVESSFWNFDSLFQPQDHPSRDAHDTFFIRNPELTTKFDDAYFERVRSMHSSGGYGSIGYQCEWNPKEAMKNILRTHTTAISSRYLQSMVSKFRPIKLFSIDKVFRNESVDATHLAEFHQVEGLIAGYGLGLRELMGMLKAFFEKLGLRNIKFKPAFNPYTEPSMEVFGYHEGLRRWIEIGNSGVFRPEMLRPMGYDENVSVIAWGLSLERPAMIKYGLNNIRDLVGHRVDINFIKKSEFIYF</sequence>
<dbReference type="InterPro" id="IPR006195">
    <property type="entry name" value="aa-tRNA-synth_II"/>
</dbReference>
<dbReference type="GO" id="GO:0005829">
    <property type="term" value="C:cytosol"/>
    <property type="evidence" value="ECO:0007669"/>
    <property type="project" value="TreeGrafter"/>
</dbReference>
<keyword evidence="8" id="KW-0479">Metal-binding</keyword>
<keyword evidence="6" id="KW-0963">Cytoplasm</keyword>
<dbReference type="NCBIfam" id="NF003210">
    <property type="entry name" value="PRK04172.1"/>
    <property type="match status" value="1"/>
</dbReference>
<reference evidence="19" key="1">
    <citation type="submission" date="2011-05" db="EMBL/GenBank/DDBJ databases">
        <title>The genome sequence of Vittaforma corneae strain ATCC 50505.</title>
        <authorList>
            <consortium name="The Broad Institute Genome Sequencing Platform"/>
            <person name="Cuomo C."/>
            <person name="Didier E."/>
            <person name="Bowers L."/>
            <person name="Young S.K."/>
            <person name="Zeng Q."/>
            <person name="Gargeya S."/>
            <person name="Fitzgerald M."/>
            <person name="Haas B."/>
            <person name="Abouelleil A."/>
            <person name="Alvarado L."/>
            <person name="Arachchi H.M."/>
            <person name="Berlin A."/>
            <person name="Chapman S.B."/>
            <person name="Gearin G."/>
            <person name="Goldberg J."/>
            <person name="Griggs A."/>
            <person name="Gujja S."/>
            <person name="Hansen M."/>
            <person name="Heiman D."/>
            <person name="Howarth C."/>
            <person name="Larimer J."/>
            <person name="Lui A."/>
            <person name="MacDonald P.J.P."/>
            <person name="McCowen C."/>
            <person name="Montmayeur A."/>
            <person name="Murphy C."/>
            <person name="Neiman D."/>
            <person name="Pearson M."/>
            <person name="Priest M."/>
            <person name="Roberts A."/>
            <person name="Saif S."/>
            <person name="Shea T."/>
            <person name="Sisk P."/>
            <person name="Stolte C."/>
            <person name="Sykes S."/>
            <person name="Wortman J."/>
            <person name="Nusbaum C."/>
            <person name="Birren B."/>
        </authorList>
    </citation>
    <scope>NUCLEOTIDE SEQUENCE [LARGE SCALE GENOMIC DNA]</scope>
    <source>
        <strain evidence="19">ATCC 50505</strain>
    </source>
</reference>
<dbReference type="VEuPathDB" id="MicrosporidiaDB:VICG_01437"/>
<comment type="cofactor">
    <cofactor evidence="1">
        <name>Mg(2+)</name>
        <dbReference type="ChEBI" id="CHEBI:18420"/>
    </cofactor>
</comment>
<comment type="subunit">
    <text evidence="4">Tetramer of two alpha and two beta subunits.</text>
</comment>
<dbReference type="Pfam" id="PF01409">
    <property type="entry name" value="tRNA-synt_2d"/>
    <property type="match status" value="1"/>
</dbReference>
<evidence type="ECO:0000313" key="18">
    <source>
        <dbReference type="EMBL" id="ELA41573.1"/>
    </source>
</evidence>
<dbReference type="GeneID" id="19882148"/>
<keyword evidence="9" id="KW-0547">Nucleotide-binding</keyword>
<dbReference type="GO" id="GO:0009328">
    <property type="term" value="C:phenylalanine-tRNA ligase complex"/>
    <property type="evidence" value="ECO:0007669"/>
    <property type="project" value="EnsemblFungi"/>
</dbReference>
<evidence type="ECO:0000256" key="2">
    <source>
        <dbReference type="ARBA" id="ARBA00004496"/>
    </source>
</evidence>
<evidence type="ECO:0000256" key="7">
    <source>
        <dbReference type="ARBA" id="ARBA00022598"/>
    </source>
</evidence>
<dbReference type="PROSITE" id="PS50862">
    <property type="entry name" value="AA_TRNA_LIGASE_II"/>
    <property type="match status" value="1"/>
</dbReference>
<gene>
    <name evidence="18" type="ORF">VICG_01437</name>
</gene>
<comment type="catalytic activity">
    <reaction evidence="15">
        <text>tRNA(Phe) + L-phenylalanine + ATP = L-phenylalanyl-tRNA(Phe) + AMP + diphosphate + H(+)</text>
        <dbReference type="Rhea" id="RHEA:19413"/>
        <dbReference type="Rhea" id="RHEA-COMP:9668"/>
        <dbReference type="Rhea" id="RHEA-COMP:9699"/>
        <dbReference type="ChEBI" id="CHEBI:15378"/>
        <dbReference type="ChEBI" id="CHEBI:30616"/>
        <dbReference type="ChEBI" id="CHEBI:33019"/>
        <dbReference type="ChEBI" id="CHEBI:58095"/>
        <dbReference type="ChEBI" id="CHEBI:78442"/>
        <dbReference type="ChEBI" id="CHEBI:78531"/>
        <dbReference type="ChEBI" id="CHEBI:456215"/>
        <dbReference type="EC" id="6.1.1.20"/>
    </reaction>
</comment>
<evidence type="ECO:0000256" key="15">
    <source>
        <dbReference type="ARBA" id="ARBA00049255"/>
    </source>
</evidence>
<dbReference type="FunCoup" id="L2GL15">
    <property type="interactions" value="246"/>
</dbReference>
<evidence type="ECO:0000256" key="3">
    <source>
        <dbReference type="ARBA" id="ARBA00006703"/>
    </source>
</evidence>
<evidence type="ECO:0000256" key="9">
    <source>
        <dbReference type="ARBA" id="ARBA00022741"/>
    </source>
</evidence>
<dbReference type="EC" id="6.1.1.20" evidence="5"/>
<dbReference type="Gene3D" id="1.10.10.2330">
    <property type="match status" value="1"/>
</dbReference>
<name>L2GL15_VITCO</name>
<evidence type="ECO:0000259" key="17">
    <source>
        <dbReference type="PROSITE" id="PS50862"/>
    </source>
</evidence>
<dbReference type="Proteomes" id="UP000011082">
    <property type="component" value="Unassembled WGS sequence"/>
</dbReference>
<dbReference type="GO" id="GO:0006432">
    <property type="term" value="P:phenylalanyl-tRNA aminoacylation"/>
    <property type="evidence" value="ECO:0007669"/>
    <property type="project" value="EnsemblFungi"/>
</dbReference>
<evidence type="ECO:0000256" key="11">
    <source>
        <dbReference type="ARBA" id="ARBA00022842"/>
    </source>
</evidence>
<keyword evidence="7 18" id="KW-0436">Ligase</keyword>
<dbReference type="GO" id="GO:0004826">
    <property type="term" value="F:phenylalanine-tRNA ligase activity"/>
    <property type="evidence" value="ECO:0007669"/>
    <property type="project" value="UniProtKB-EC"/>
</dbReference>
<evidence type="ECO:0000256" key="1">
    <source>
        <dbReference type="ARBA" id="ARBA00001946"/>
    </source>
</evidence>
<evidence type="ECO:0000313" key="19">
    <source>
        <dbReference type="Proteomes" id="UP000011082"/>
    </source>
</evidence>
<dbReference type="Gene3D" id="1.10.10.2320">
    <property type="match status" value="1"/>
</dbReference>
<dbReference type="SUPFAM" id="SSF55681">
    <property type="entry name" value="Class II aaRS and biotin synthetases"/>
    <property type="match status" value="1"/>
</dbReference>
<proteinExistence type="inferred from homology"/>
<dbReference type="RefSeq" id="XP_007604883.1">
    <property type="nucleotide sequence ID" value="XM_007604821.1"/>
</dbReference>
<dbReference type="HOGENOM" id="CLU_025086_2_2_1"/>
<dbReference type="PANTHER" id="PTHR11538">
    <property type="entry name" value="PHENYLALANYL-TRNA SYNTHETASE"/>
    <property type="match status" value="1"/>
</dbReference>
<keyword evidence="13" id="KW-0030">Aminoacyl-tRNA synthetase</keyword>
<dbReference type="GO" id="GO:0002161">
    <property type="term" value="F:aminoacyl-tRNA deacylase activity"/>
    <property type="evidence" value="ECO:0007669"/>
    <property type="project" value="EnsemblFungi"/>
</dbReference>